<dbReference type="Proteomes" id="UP000013827">
    <property type="component" value="Unassembled WGS sequence"/>
</dbReference>
<evidence type="ECO:0000313" key="1">
    <source>
        <dbReference type="EnsemblProtists" id="EOD07320"/>
    </source>
</evidence>
<dbReference type="KEGG" id="ehx:EMIHUDRAFT_198759"/>
<dbReference type="PANTHER" id="PTHR24114">
    <property type="entry name" value="LEUCINE RICH REPEAT FAMILY PROTEIN"/>
    <property type="match status" value="1"/>
</dbReference>
<name>A0A0D3I7T5_EMIH1</name>
<dbReference type="SUPFAM" id="SSF52047">
    <property type="entry name" value="RNI-like"/>
    <property type="match status" value="2"/>
</dbReference>
<dbReference type="Gene3D" id="3.80.10.10">
    <property type="entry name" value="Ribonuclease Inhibitor"/>
    <property type="match status" value="2"/>
</dbReference>
<dbReference type="PANTHER" id="PTHR24114:SF2">
    <property type="entry name" value="F-BOX DOMAIN-CONTAINING PROTEIN-RELATED"/>
    <property type="match status" value="1"/>
</dbReference>
<dbReference type="InterPro" id="IPR052394">
    <property type="entry name" value="LRR-containing"/>
</dbReference>
<dbReference type="AlphaFoldDB" id="A0A0D3I7T5"/>
<dbReference type="STRING" id="2903.R1CY60"/>
<accession>A0A0D3I7T5</accession>
<dbReference type="PaxDb" id="2903-EOD07320"/>
<sequence length="207" mass="21282">MSLGDAIGRNQTLTRLNLSLNDIAPEGGASLARGLRGNTSLTQLTLVRCGLGPGGGRALGEALETNRHLLSLDVEQNDLGVEGGVAFGRALAVNTSLATGMRSNRIGYGLERATAFAKALEVKSPLTCLGMSVTRELVAHLPLNLAQNELGAVGGAAFAAALRRNTGLRRNSTCGATSSDRTVARQSGLTRLDLSDNAIGSDGVSSL</sequence>
<dbReference type="GeneID" id="17253187"/>
<organism evidence="1 2">
    <name type="scientific">Emiliania huxleyi (strain CCMP1516)</name>
    <dbReference type="NCBI Taxonomy" id="280463"/>
    <lineage>
        <taxon>Eukaryota</taxon>
        <taxon>Haptista</taxon>
        <taxon>Haptophyta</taxon>
        <taxon>Prymnesiophyceae</taxon>
        <taxon>Isochrysidales</taxon>
        <taxon>Noelaerhabdaceae</taxon>
        <taxon>Emiliania</taxon>
    </lineage>
</organism>
<dbReference type="Pfam" id="PF13516">
    <property type="entry name" value="LRR_6"/>
    <property type="match status" value="4"/>
</dbReference>
<proteinExistence type="predicted"/>
<dbReference type="HOGENOM" id="CLU_1328522_0_0_1"/>
<dbReference type="InterPro" id="IPR001611">
    <property type="entry name" value="Leu-rich_rpt"/>
</dbReference>
<evidence type="ECO:0000313" key="2">
    <source>
        <dbReference type="Proteomes" id="UP000013827"/>
    </source>
</evidence>
<keyword evidence="2" id="KW-1185">Reference proteome</keyword>
<dbReference type="RefSeq" id="XP_005759749.1">
    <property type="nucleotide sequence ID" value="XM_005759692.1"/>
</dbReference>
<dbReference type="EnsemblProtists" id="EOD07320">
    <property type="protein sequence ID" value="EOD07320"/>
    <property type="gene ID" value="EMIHUDRAFT_198759"/>
</dbReference>
<reference evidence="1" key="2">
    <citation type="submission" date="2024-10" db="UniProtKB">
        <authorList>
            <consortium name="EnsemblProtists"/>
        </authorList>
    </citation>
    <scope>IDENTIFICATION</scope>
</reference>
<reference evidence="2" key="1">
    <citation type="journal article" date="2013" name="Nature">
        <title>Pan genome of the phytoplankton Emiliania underpins its global distribution.</title>
        <authorList>
            <person name="Read B.A."/>
            <person name="Kegel J."/>
            <person name="Klute M.J."/>
            <person name="Kuo A."/>
            <person name="Lefebvre S.C."/>
            <person name="Maumus F."/>
            <person name="Mayer C."/>
            <person name="Miller J."/>
            <person name="Monier A."/>
            <person name="Salamov A."/>
            <person name="Young J."/>
            <person name="Aguilar M."/>
            <person name="Claverie J.M."/>
            <person name="Frickenhaus S."/>
            <person name="Gonzalez K."/>
            <person name="Herman E.K."/>
            <person name="Lin Y.C."/>
            <person name="Napier J."/>
            <person name="Ogata H."/>
            <person name="Sarno A.F."/>
            <person name="Shmutz J."/>
            <person name="Schroeder D."/>
            <person name="de Vargas C."/>
            <person name="Verret F."/>
            <person name="von Dassow P."/>
            <person name="Valentin K."/>
            <person name="Van de Peer Y."/>
            <person name="Wheeler G."/>
            <person name="Dacks J.B."/>
            <person name="Delwiche C.F."/>
            <person name="Dyhrman S.T."/>
            <person name="Glockner G."/>
            <person name="John U."/>
            <person name="Richards T."/>
            <person name="Worden A.Z."/>
            <person name="Zhang X."/>
            <person name="Grigoriev I.V."/>
            <person name="Allen A.E."/>
            <person name="Bidle K."/>
            <person name="Borodovsky M."/>
            <person name="Bowler C."/>
            <person name="Brownlee C."/>
            <person name="Cock J.M."/>
            <person name="Elias M."/>
            <person name="Gladyshev V.N."/>
            <person name="Groth M."/>
            <person name="Guda C."/>
            <person name="Hadaegh A."/>
            <person name="Iglesias-Rodriguez M.D."/>
            <person name="Jenkins J."/>
            <person name="Jones B.M."/>
            <person name="Lawson T."/>
            <person name="Leese F."/>
            <person name="Lindquist E."/>
            <person name="Lobanov A."/>
            <person name="Lomsadze A."/>
            <person name="Malik S.B."/>
            <person name="Marsh M.E."/>
            <person name="Mackinder L."/>
            <person name="Mock T."/>
            <person name="Mueller-Roeber B."/>
            <person name="Pagarete A."/>
            <person name="Parker M."/>
            <person name="Probert I."/>
            <person name="Quesneville H."/>
            <person name="Raines C."/>
            <person name="Rensing S.A."/>
            <person name="Riano-Pachon D.M."/>
            <person name="Richier S."/>
            <person name="Rokitta S."/>
            <person name="Shiraiwa Y."/>
            <person name="Soanes D.M."/>
            <person name="van der Giezen M."/>
            <person name="Wahlund T.M."/>
            <person name="Williams B."/>
            <person name="Wilson W."/>
            <person name="Wolfe G."/>
            <person name="Wurch L.L."/>
        </authorList>
    </citation>
    <scope>NUCLEOTIDE SEQUENCE</scope>
</reference>
<dbReference type="eggNOG" id="KOG4308">
    <property type="taxonomic scope" value="Eukaryota"/>
</dbReference>
<protein>
    <submittedName>
        <fullName evidence="1">Uncharacterized protein</fullName>
    </submittedName>
</protein>
<dbReference type="InterPro" id="IPR032675">
    <property type="entry name" value="LRR_dom_sf"/>
</dbReference>
<dbReference type="SMART" id="SM00368">
    <property type="entry name" value="LRR_RI"/>
    <property type="match status" value="4"/>
</dbReference>